<name>A0A4U2YPD6_9BACI</name>
<accession>A0A4U2YPD6</accession>
<dbReference type="EMBL" id="SZPU01000071">
    <property type="protein sequence ID" value="TKI63209.1"/>
    <property type="molecule type" value="Genomic_DNA"/>
</dbReference>
<evidence type="ECO:0000256" key="1">
    <source>
        <dbReference type="SAM" id="SignalP"/>
    </source>
</evidence>
<evidence type="ECO:0000313" key="3">
    <source>
        <dbReference type="Proteomes" id="UP000308744"/>
    </source>
</evidence>
<organism evidence="2 3">
    <name type="scientific">Lysinibacillus mangiferihumi</name>
    <dbReference type="NCBI Taxonomy" id="1130819"/>
    <lineage>
        <taxon>Bacteria</taxon>
        <taxon>Bacillati</taxon>
        <taxon>Bacillota</taxon>
        <taxon>Bacilli</taxon>
        <taxon>Bacillales</taxon>
        <taxon>Bacillaceae</taxon>
        <taxon>Lysinibacillus</taxon>
    </lineage>
</organism>
<dbReference type="AlphaFoldDB" id="A0A4U2YPD6"/>
<comment type="caution">
    <text evidence="2">The sequence shown here is derived from an EMBL/GenBank/DDBJ whole genome shotgun (WGS) entry which is preliminary data.</text>
</comment>
<evidence type="ECO:0008006" key="4">
    <source>
        <dbReference type="Google" id="ProtNLM"/>
    </source>
</evidence>
<keyword evidence="3" id="KW-1185">Reference proteome</keyword>
<dbReference type="Proteomes" id="UP000308744">
    <property type="component" value="Unassembled WGS sequence"/>
</dbReference>
<keyword evidence="1" id="KW-0732">Signal</keyword>
<feature type="signal peptide" evidence="1">
    <location>
        <begin position="1"/>
        <end position="26"/>
    </location>
</feature>
<reference evidence="2 3" key="1">
    <citation type="submission" date="2019-04" db="EMBL/GenBank/DDBJ databases">
        <title>Lysinibacillus genome sequencing.</title>
        <authorList>
            <person name="Dunlap C."/>
        </authorList>
    </citation>
    <scope>NUCLEOTIDE SEQUENCE [LARGE SCALE GENOMIC DNA]</scope>
    <source>
        <strain evidence="2 3">CCTCC AB 2010389</strain>
    </source>
</reference>
<dbReference type="RefSeq" id="WP_107897627.1">
    <property type="nucleotide sequence ID" value="NZ_PYWM01000048.1"/>
</dbReference>
<protein>
    <recommendedName>
        <fullName evidence="4">DUF3221 domain-containing protein</fullName>
    </recommendedName>
</protein>
<proteinExistence type="predicted"/>
<evidence type="ECO:0000313" key="2">
    <source>
        <dbReference type="EMBL" id="TKI63209.1"/>
    </source>
</evidence>
<sequence>MKKYQLFASILAVSLLTIGFGSFANASPTYHGYSGKVQIISDLETTDAVKETTGSAYNLVTYIQRGKLVSWVEKGTRNVTTKEMYAERTTVPMDYLGNASSLIGEKVYLDISTSIGTFESVETAGTWTPN</sequence>
<feature type="chain" id="PRO_5020743386" description="DUF3221 domain-containing protein" evidence="1">
    <location>
        <begin position="27"/>
        <end position="130"/>
    </location>
</feature>
<gene>
    <name evidence="2" type="ORF">FC756_18670</name>
</gene>